<evidence type="ECO:0000256" key="4">
    <source>
        <dbReference type="ARBA" id="ARBA00022833"/>
    </source>
</evidence>
<dbReference type="SMART" id="SM00647">
    <property type="entry name" value="IBR"/>
    <property type="match status" value="1"/>
</dbReference>
<dbReference type="CDD" id="cd20335">
    <property type="entry name" value="BRcat_RBR"/>
    <property type="match status" value="1"/>
</dbReference>
<sequence length="609" mass="70777">MLSACKADQKYEQLRMDYEMLSEQHEQLKLVQEGLSNEKQALKNAVKMRESQILILRPYSTRYTRSEAQNDYRFLLNSIKDWVEEWTDKLTDNTDFSKHWMDSLNHFPQVIDRLRQFLGSNPDLASAVGYVDSDQDIIFACIVRFINQRIFGAVPCSNSLHTSEVLQDIENYMTLCTAPELDPSAVFSWRGQAFHALFSHPRYSEARQKGIDTLSADLIHIFGFLFRSSNNEEFVRSISSKIIKPSLGIYENFRRSNEEYYFETAECIKPGTRMSQDFPPGQLRELLNDLDCRNAVRCNAVFRVEKLKAKPTDEELRHHLYFICSLNPALKVRGHRSTYGQDPETLLKEKVLVAWDPDKLQGRDPSVCLMCVASFLESQSKDGLMDRLSCPQCSELLTYDDVQDFATPDTFERYKTHSIEQLIVKTHNLIWCALCATKMAHNMDAQQGITLCLACNRQFCSRHQVPWHTEFTCDEYDLFLNDPSFQSKAQLNAAKEEMHALQDEQLQQLIKDADDNFTLSLMNERQASQARLEKKAHELRLAQEKAAREAQRQRERDEAQRLLERKRQEDQLSNDTIHRVMKPCPNCRVPIDKNLGWQTMSFRFLLEIG</sequence>
<feature type="coiled-coil region" evidence="5">
    <location>
        <begin position="11"/>
        <end position="45"/>
    </location>
</feature>
<dbReference type="GO" id="GO:0004842">
    <property type="term" value="F:ubiquitin-protein transferase activity"/>
    <property type="evidence" value="ECO:0007669"/>
    <property type="project" value="InterPro"/>
</dbReference>
<accession>A0A553HX07</accession>
<dbReference type="Gene3D" id="3.30.40.10">
    <property type="entry name" value="Zinc/RING finger domain, C3HC4 (zinc finger)"/>
    <property type="match status" value="1"/>
</dbReference>
<dbReference type="Proteomes" id="UP000319160">
    <property type="component" value="Unassembled WGS sequence"/>
</dbReference>
<gene>
    <name evidence="8" type="ORF">FHL15_006650</name>
</gene>
<evidence type="ECO:0000313" key="9">
    <source>
        <dbReference type="Proteomes" id="UP000319160"/>
    </source>
</evidence>
<dbReference type="Gene3D" id="1.20.120.1750">
    <property type="match status" value="1"/>
</dbReference>
<dbReference type="GO" id="GO:0008270">
    <property type="term" value="F:zinc ion binding"/>
    <property type="evidence" value="ECO:0007669"/>
    <property type="project" value="UniProtKB-KW"/>
</dbReference>
<keyword evidence="3" id="KW-0833">Ubl conjugation pathway</keyword>
<dbReference type="EMBL" id="VFLP01000036">
    <property type="protein sequence ID" value="TRX92483.1"/>
    <property type="molecule type" value="Genomic_DNA"/>
</dbReference>
<protein>
    <recommendedName>
        <fullName evidence="7">IBR domain-containing protein</fullName>
    </recommendedName>
</protein>
<evidence type="ECO:0000256" key="3">
    <source>
        <dbReference type="ARBA" id="ARBA00022786"/>
    </source>
</evidence>
<evidence type="ECO:0000256" key="6">
    <source>
        <dbReference type="SAM" id="MobiDB-lite"/>
    </source>
</evidence>
<reference evidence="9" key="1">
    <citation type="submission" date="2019-06" db="EMBL/GenBank/DDBJ databases">
        <title>Draft genome sequence of the griseofulvin-producing fungus Xylaria cubensis strain G536.</title>
        <authorList>
            <person name="Mead M.E."/>
            <person name="Raja H.A."/>
            <person name="Steenwyk J.L."/>
            <person name="Knowles S.L."/>
            <person name="Oberlies N.H."/>
            <person name="Rokas A."/>
        </authorList>
    </citation>
    <scope>NUCLEOTIDE SEQUENCE [LARGE SCALE GENOMIC DNA]</scope>
    <source>
        <strain evidence="9">G536</strain>
    </source>
</reference>
<dbReference type="STRING" id="2512241.A0A553HX07"/>
<keyword evidence="1" id="KW-0479">Metal-binding</keyword>
<dbReference type="SUPFAM" id="SSF57850">
    <property type="entry name" value="RING/U-box"/>
    <property type="match status" value="2"/>
</dbReference>
<dbReference type="OrthoDB" id="4755094at2759"/>
<name>A0A553HX07_9PEZI</name>
<dbReference type="Pfam" id="PF01485">
    <property type="entry name" value="IBR"/>
    <property type="match status" value="1"/>
</dbReference>
<keyword evidence="4" id="KW-0862">Zinc</keyword>
<feature type="domain" description="IBR" evidence="7">
    <location>
        <begin position="412"/>
        <end position="473"/>
    </location>
</feature>
<evidence type="ECO:0000259" key="7">
    <source>
        <dbReference type="SMART" id="SM00647"/>
    </source>
</evidence>
<dbReference type="PANTHER" id="PTHR11685">
    <property type="entry name" value="RBR FAMILY RING FINGER AND IBR DOMAIN-CONTAINING"/>
    <property type="match status" value="1"/>
</dbReference>
<evidence type="ECO:0000256" key="2">
    <source>
        <dbReference type="ARBA" id="ARBA00022771"/>
    </source>
</evidence>
<dbReference type="AlphaFoldDB" id="A0A553HX07"/>
<dbReference type="InterPro" id="IPR031127">
    <property type="entry name" value="E3_UB_ligase_RBR"/>
</dbReference>
<dbReference type="InterPro" id="IPR013083">
    <property type="entry name" value="Znf_RING/FYVE/PHD"/>
</dbReference>
<dbReference type="InterPro" id="IPR002867">
    <property type="entry name" value="IBR_dom"/>
</dbReference>
<organism evidence="8 9">
    <name type="scientific">Xylaria flabelliformis</name>
    <dbReference type="NCBI Taxonomy" id="2512241"/>
    <lineage>
        <taxon>Eukaryota</taxon>
        <taxon>Fungi</taxon>
        <taxon>Dikarya</taxon>
        <taxon>Ascomycota</taxon>
        <taxon>Pezizomycotina</taxon>
        <taxon>Sordariomycetes</taxon>
        <taxon>Xylariomycetidae</taxon>
        <taxon>Xylariales</taxon>
        <taxon>Xylariaceae</taxon>
        <taxon>Xylaria</taxon>
    </lineage>
</organism>
<keyword evidence="2" id="KW-0863">Zinc-finger</keyword>
<keyword evidence="5" id="KW-0175">Coiled coil</keyword>
<evidence type="ECO:0000256" key="5">
    <source>
        <dbReference type="SAM" id="Coils"/>
    </source>
</evidence>
<feature type="region of interest" description="Disordered" evidence="6">
    <location>
        <begin position="543"/>
        <end position="570"/>
    </location>
</feature>
<proteinExistence type="predicted"/>
<comment type="caution">
    <text evidence="8">The sequence shown here is derived from an EMBL/GenBank/DDBJ whole genome shotgun (WGS) entry which is preliminary data.</text>
</comment>
<evidence type="ECO:0000313" key="8">
    <source>
        <dbReference type="EMBL" id="TRX92483.1"/>
    </source>
</evidence>
<evidence type="ECO:0000256" key="1">
    <source>
        <dbReference type="ARBA" id="ARBA00022723"/>
    </source>
</evidence>
<dbReference type="GO" id="GO:0016567">
    <property type="term" value="P:protein ubiquitination"/>
    <property type="evidence" value="ECO:0007669"/>
    <property type="project" value="InterPro"/>
</dbReference>
<keyword evidence="9" id="KW-1185">Reference proteome</keyword>